<comment type="caution">
    <text evidence="1">The sequence shown here is derived from an EMBL/GenBank/DDBJ whole genome shotgun (WGS) entry which is preliminary data.</text>
</comment>
<reference evidence="1" key="1">
    <citation type="journal article" date="2015" name="Nature">
        <title>Complex archaea that bridge the gap between prokaryotes and eukaryotes.</title>
        <authorList>
            <person name="Spang A."/>
            <person name="Saw J.H."/>
            <person name="Jorgensen S.L."/>
            <person name="Zaremba-Niedzwiedzka K."/>
            <person name="Martijn J."/>
            <person name="Lind A.E."/>
            <person name="van Eijk R."/>
            <person name="Schleper C."/>
            <person name="Guy L."/>
            <person name="Ettema T.J."/>
        </authorList>
    </citation>
    <scope>NUCLEOTIDE SEQUENCE</scope>
</reference>
<name>A0A0F9GIF7_9ZZZZ</name>
<gene>
    <name evidence="1" type="ORF">LCGC14_1823020</name>
</gene>
<organism evidence="1">
    <name type="scientific">marine sediment metagenome</name>
    <dbReference type="NCBI Taxonomy" id="412755"/>
    <lineage>
        <taxon>unclassified sequences</taxon>
        <taxon>metagenomes</taxon>
        <taxon>ecological metagenomes</taxon>
    </lineage>
</organism>
<protein>
    <submittedName>
        <fullName evidence="1">Uncharacterized protein</fullName>
    </submittedName>
</protein>
<proteinExistence type="predicted"/>
<accession>A0A0F9GIF7</accession>
<dbReference type="EMBL" id="LAZR01017881">
    <property type="protein sequence ID" value="KKL98583.1"/>
    <property type="molecule type" value="Genomic_DNA"/>
</dbReference>
<sequence>MSVSLPRDEKNGTVQVTFWSDVQHVDIGATATTIANAIQSNVVRIVSTTDCHVLRGSLATAATTDTFMPANVPEYIAVAEGVDLISAIATNTATGVAGTLYVTECS</sequence>
<dbReference type="AlphaFoldDB" id="A0A0F9GIF7"/>
<evidence type="ECO:0000313" key="1">
    <source>
        <dbReference type="EMBL" id="KKL98583.1"/>
    </source>
</evidence>